<dbReference type="GO" id="GO:0003824">
    <property type="term" value="F:catalytic activity"/>
    <property type="evidence" value="ECO:0007669"/>
    <property type="project" value="InterPro"/>
</dbReference>
<dbReference type="SUPFAM" id="SSF53167">
    <property type="entry name" value="Purine and uridine phosphorylases"/>
    <property type="match status" value="1"/>
</dbReference>
<dbReference type="CDD" id="cd09007">
    <property type="entry name" value="NP-I_spr0068"/>
    <property type="match status" value="1"/>
</dbReference>
<proteinExistence type="predicted"/>
<dbReference type="RefSeq" id="WP_227776724.1">
    <property type="nucleotide sequence ID" value="NZ_BAABKX010000001.1"/>
</dbReference>
<name>A0AAV3UHJ1_9EURY</name>
<dbReference type="GO" id="GO:0009116">
    <property type="term" value="P:nucleoside metabolic process"/>
    <property type="evidence" value="ECO:0007669"/>
    <property type="project" value="InterPro"/>
</dbReference>
<accession>A0AAV3UHJ1</accession>
<dbReference type="Pfam" id="PF01048">
    <property type="entry name" value="PNP_UDP_1"/>
    <property type="match status" value="1"/>
</dbReference>
<dbReference type="GeneID" id="68612567"/>
<evidence type="ECO:0000313" key="2">
    <source>
        <dbReference type="EMBL" id="GAA5048185.1"/>
    </source>
</evidence>
<sequence length="250" mass="27030">MPIPKFGDKYDLPALFSPEDAVEAHGGKVPEMPPVVILGFEDELFEAVNERATDSVNYVRNQELQLLDESVGFVGDFGIGPTVTAIIAENVIAAGAEVVCLLCGCASLQKDIGLDEAILPTRAIRDEGVSHHYLPEGEKVETTPKLTDRLDSALTESGIGTHRGPTWSMGAMYRETIPEIDHYASKGILSLGMAESALLAVAAYRRVDAAVVHEVGDYLTTDEWEPNADEPCSLPTMLDPTIEALRTYIS</sequence>
<evidence type="ECO:0000313" key="3">
    <source>
        <dbReference type="Proteomes" id="UP001501729"/>
    </source>
</evidence>
<dbReference type="Proteomes" id="UP001501729">
    <property type="component" value="Unassembled WGS sequence"/>
</dbReference>
<dbReference type="EMBL" id="BAABKX010000001">
    <property type="protein sequence ID" value="GAA5048185.1"/>
    <property type="molecule type" value="Genomic_DNA"/>
</dbReference>
<keyword evidence="3" id="KW-1185">Reference proteome</keyword>
<comment type="caution">
    <text evidence="2">The sequence shown here is derived from an EMBL/GenBank/DDBJ whole genome shotgun (WGS) entry which is preliminary data.</text>
</comment>
<gene>
    <name evidence="2" type="ORF">GCM10025751_19700</name>
</gene>
<organism evidence="2 3">
    <name type="scientific">Haladaptatus pallidirubidus</name>
    <dbReference type="NCBI Taxonomy" id="1008152"/>
    <lineage>
        <taxon>Archaea</taxon>
        <taxon>Methanobacteriati</taxon>
        <taxon>Methanobacteriota</taxon>
        <taxon>Stenosarchaea group</taxon>
        <taxon>Halobacteria</taxon>
        <taxon>Halobacteriales</taxon>
        <taxon>Haladaptataceae</taxon>
        <taxon>Haladaptatus</taxon>
    </lineage>
</organism>
<dbReference type="InterPro" id="IPR035994">
    <property type="entry name" value="Nucleoside_phosphorylase_sf"/>
</dbReference>
<dbReference type="Gene3D" id="3.40.50.1580">
    <property type="entry name" value="Nucleoside phosphorylase domain"/>
    <property type="match status" value="1"/>
</dbReference>
<feature type="domain" description="Nucleoside phosphorylase" evidence="1">
    <location>
        <begin position="71"/>
        <end position="221"/>
    </location>
</feature>
<reference evidence="2 3" key="1">
    <citation type="journal article" date="2019" name="Int. J. Syst. Evol. Microbiol.">
        <title>The Global Catalogue of Microorganisms (GCM) 10K type strain sequencing project: providing services to taxonomists for standard genome sequencing and annotation.</title>
        <authorList>
            <consortium name="The Broad Institute Genomics Platform"/>
            <consortium name="The Broad Institute Genome Sequencing Center for Infectious Disease"/>
            <person name="Wu L."/>
            <person name="Ma J."/>
        </authorList>
    </citation>
    <scope>NUCLEOTIDE SEQUENCE [LARGE SCALE GENOMIC DNA]</scope>
    <source>
        <strain evidence="2 3">JCM 17504</strain>
    </source>
</reference>
<evidence type="ECO:0000259" key="1">
    <source>
        <dbReference type="Pfam" id="PF01048"/>
    </source>
</evidence>
<protein>
    <recommendedName>
        <fullName evidence="1">Nucleoside phosphorylase domain-containing protein</fullName>
    </recommendedName>
</protein>
<dbReference type="AlphaFoldDB" id="A0AAV3UHJ1"/>
<dbReference type="InterPro" id="IPR000845">
    <property type="entry name" value="Nucleoside_phosphorylase_d"/>
</dbReference>